<accession>A0ABU3KN75</accession>
<dbReference type="Proteomes" id="UP001321700">
    <property type="component" value="Unassembled WGS sequence"/>
</dbReference>
<dbReference type="InterPro" id="IPR025230">
    <property type="entry name" value="DUF4172"/>
</dbReference>
<gene>
    <name evidence="2" type="ORF">RAE19_10065</name>
</gene>
<dbReference type="RefSeq" id="WP_313874760.1">
    <property type="nucleotide sequence ID" value="NZ_JAVBIK010000001.1"/>
</dbReference>
<dbReference type="Gene3D" id="1.10.10.10">
    <property type="entry name" value="Winged helix-like DNA-binding domain superfamily/Winged helix DNA-binding domain"/>
    <property type="match status" value="1"/>
</dbReference>
<keyword evidence="3" id="KW-1185">Reference proteome</keyword>
<feature type="domain" description="Fido" evidence="1">
    <location>
        <begin position="119"/>
        <end position="297"/>
    </location>
</feature>
<sequence>MTAQTPRPRYIWQHPAWPQLTFDSTALASALDQARLEQGRLLGLLGAIGLDEANAVQRELWVQEALATAAIEGEQLNLESLRSSVAHRLSLADAPGADRSVEGLVQVMGDALANHHAALDLDRLCRWQSALFPGGTSGITRIAVGRLREHLDAMQIVSGALGREVVHYEAPASVQVASEMDRLLAWFEHTRPAAGAAAMNGIVRAALVHLWFESIHPFEDGNGRLGRALADMALAQDMHARDTQANPALVQVYGMAHQMLKTRAGYYDALNRAQRLRGIAPEARTLDVTAWVLWFVESFGQACIASQAVVRDATNKAQFRQRAAQCQTNERQRKVLERLLEAGHVGSGGGFLGGMTTDKYAKITGTSKATATRDLADLLIRGLLRVEGVGKATRYAVNVPGWEQPPIKG</sequence>
<evidence type="ECO:0000259" key="1">
    <source>
        <dbReference type="PROSITE" id="PS51459"/>
    </source>
</evidence>
<dbReference type="InterPro" id="IPR003812">
    <property type="entry name" value="Fido"/>
</dbReference>
<comment type="caution">
    <text evidence="2">The sequence shown here is derived from an EMBL/GenBank/DDBJ whole genome shotgun (WGS) entry which is preliminary data.</text>
</comment>
<dbReference type="Gene3D" id="1.10.3290.10">
    <property type="entry name" value="Fido-like domain"/>
    <property type="match status" value="1"/>
</dbReference>
<dbReference type="InterPro" id="IPR040198">
    <property type="entry name" value="Fido_containing"/>
</dbReference>
<reference evidence="2 3" key="1">
    <citation type="submission" date="2023-08" db="EMBL/GenBank/DDBJ databases">
        <title>Rhodoferax potami sp. nov. and Rhodoferax mekongensis sp. nov., isolated from the Mekong River in Thailand.</title>
        <authorList>
            <person name="Kitikhun S."/>
            <person name="Charoenyingcharoen P."/>
            <person name="Siriarchawattana P."/>
            <person name="Likhitrattanapisal S."/>
            <person name="Nilsakha T."/>
            <person name="Chanpet A."/>
            <person name="Rattanawaree P."/>
            <person name="Ingsriswang S."/>
        </authorList>
    </citation>
    <scope>NUCLEOTIDE SEQUENCE [LARGE SCALE GENOMIC DNA]</scope>
    <source>
        <strain evidence="2 3">TBRC 17660</strain>
    </source>
</reference>
<organism evidence="2 3">
    <name type="scientific">Rhodoferax potami</name>
    <dbReference type="NCBI Taxonomy" id="3068338"/>
    <lineage>
        <taxon>Bacteria</taxon>
        <taxon>Pseudomonadati</taxon>
        <taxon>Pseudomonadota</taxon>
        <taxon>Betaproteobacteria</taxon>
        <taxon>Burkholderiales</taxon>
        <taxon>Comamonadaceae</taxon>
        <taxon>Rhodoferax</taxon>
    </lineage>
</organism>
<protein>
    <submittedName>
        <fullName evidence="2">DUF4172 domain-containing protein</fullName>
    </submittedName>
</protein>
<dbReference type="Pfam" id="PF13776">
    <property type="entry name" value="DUF4172"/>
    <property type="match status" value="1"/>
</dbReference>
<dbReference type="Pfam" id="PF02661">
    <property type="entry name" value="Fic"/>
    <property type="match status" value="1"/>
</dbReference>
<evidence type="ECO:0000313" key="2">
    <source>
        <dbReference type="EMBL" id="MDT7519053.1"/>
    </source>
</evidence>
<dbReference type="PROSITE" id="PS51459">
    <property type="entry name" value="FIDO"/>
    <property type="match status" value="1"/>
</dbReference>
<dbReference type="InterPro" id="IPR036597">
    <property type="entry name" value="Fido-like_dom_sf"/>
</dbReference>
<dbReference type="EMBL" id="JAVBIK010000001">
    <property type="protein sequence ID" value="MDT7519053.1"/>
    <property type="molecule type" value="Genomic_DNA"/>
</dbReference>
<evidence type="ECO:0000313" key="3">
    <source>
        <dbReference type="Proteomes" id="UP001321700"/>
    </source>
</evidence>
<dbReference type="InterPro" id="IPR036388">
    <property type="entry name" value="WH-like_DNA-bd_sf"/>
</dbReference>
<name>A0ABU3KN75_9BURK</name>
<dbReference type="PANTHER" id="PTHR13504">
    <property type="entry name" value="FIDO DOMAIN-CONTAINING PROTEIN DDB_G0283145"/>
    <property type="match status" value="1"/>
</dbReference>
<proteinExistence type="predicted"/>
<dbReference type="PANTHER" id="PTHR13504:SF33">
    <property type="entry name" value="FIC FAMILY PROTEIN"/>
    <property type="match status" value="1"/>
</dbReference>
<dbReference type="SUPFAM" id="SSF140931">
    <property type="entry name" value="Fic-like"/>
    <property type="match status" value="1"/>
</dbReference>